<dbReference type="Proteomes" id="UP000799539">
    <property type="component" value="Unassembled WGS sequence"/>
</dbReference>
<dbReference type="AlphaFoldDB" id="A0A6A6EX73"/>
<dbReference type="EMBL" id="ML992711">
    <property type="protein sequence ID" value="KAF2206818.1"/>
    <property type="molecule type" value="Genomic_DNA"/>
</dbReference>
<evidence type="ECO:0000256" key="1">
    <source>
        <dbReference type="SAM" id="SignalP"/>
    </source>
</evidence>
<protein>
    <submittedName>
        <fullName evidence="2">Uncharacterized protein</fullName>
    </submittedName>
</protein>
<reference evidence="2" key="1">
    <citation type="journal article" date="2020" name="Stud. Mycol.">
        <title>101 Dothideomycetes genomes: a test case for predicting lifestyles and emergence of pathogens.</title>
        <authorList>
            <person name="Haridas S."/>
            <person name="Albert R."/>
            <person name="Binder M."/>
            <person name="Bloem J."/>
            <person name="Labutti K."/>
            <person name="Salamov A."/>
            <person name="Andreopoulos B."/>
            <person name="Baker S."/>
            <person name="Barry K."/>
            <person name="Bills G."/>
            <person name="Bluhm B."/>
            <person name="Cannon C."/>
            <person name="Castanera R."/>
            <person name="Culley D."/>
            <person name="Daum C."/>
            <person name="Ezra D."/>
            <person name="Gonzalez J."/>
            <person name="Henrissat B."/>
            <person name="Kuo A."/>
            <person name="Liang C."/>
            <person name="Lipzen A."/>
            <person name="Lutzoni F."/>
            <person name="Magnuson J."/>
            <person name="Mondo S."/>
            <person name="Nolan M."/>
            <person name="Ohm R."/>
            <person name="Pangilinan J."/>
            <person name="Park H.-J."/>
            <person name="Ramirez L."/>
            <person name="Alfaro M."/>
            <person name="Sun H."/>
            <person name="Tritt A."/>
            <person name="Yoshinaga Y."/>
            <person name="Zwiers L.-H."/>
            <person name="Turgeon B."/>
            <person name="Goodwin S."/>
            <person name="Spatafora J."/>
            <person name="Crous P."/>
            <person name="Grigoriev I."/>
        </authorList>
    </citation>
    <scope>NUCLEOTIDE SEQUENCE</scope>
    <source>
        <strain evidence="2">SCOH1-5</strain>
    </source>
</reference>
<proteinExistence type="predicted"/>
<accession>A0A6A6EX73</accession>
<keyword evidence="1" id="KW-0732">Signal</keyword>
<evidence type="ECO:0000313" key="2">
    <source>
        <dbReference type="EMBL" id="KAF2206818.1"/>
    </source>
</evidence>
<keyword evidence="3" id="KW-1185">Reference proteome</keyword>
<organism evidence="2 3">
    <name type="scientific">Cercospora zeae-maydis SCOH1-5</name>
    <dbReference type="NCBI Taxonomy" id="717836"/>
    <lineage>
        <taxon>Eukaryota</taxon>
        <taxon>Fungi</taxon>
        <taxon>Dikarya</taxon>
        <taxon>Ascomycota</taxon>
        <taxon>Pezizomycotina</taxon>
        <taxon>Dothideomycetes</taxon>
        <taxon>Dothideomycetidae</taxon>
        <taxon>Mycosphaerellales</taxon>
        <taxon>Mycosphaerellaceae</taxon>
        <taxon>Cercospora</taxon>
    </lineage>
</organism>
<gene>
    <name evidence="2" type="ORF">CERZMDRAFT_102986</name>
</gene>
<evidence type="ECO:0000313" key="3">
    <source>
        <dbReference type="Proteomes" id="UP000799539"/>
    </source>
</evidence>
<feature type="signal peptide" evidence="1">
    <location>
        <begin position="1"/>
        <end position="21"/>
    </location>
</feature>
<name>A0A6A6EX73_9PEZI</name>
<feature type="chain" id="PRO_5025496268" evidence="1">
    <location>
        <begin position="22"/>
        <end position="81"/>
    </location>
</feature>
<sequence length="81" mass="8280">MRPTLLSLLTASSILAPMALAAPHAAAIPAPAALPAPRMDVRTPGVNVAAYHGGLSGGYAEVVSVVDVSDTLDWEKGEIQM</sequence>